<keyword evidence="3" id="KW-0472">Membrane</keyword>
<evidence type="ECO:0000313" key="4">
    <source>
        <dbReference type="Proteomes" id="UP000694930"/>
    </source>
</evidence>
<keyword evidence="3" id="KW-1133">Transmembrane helix</keyword>
<reference evidence="5" key="2">
    <citation type="submission" date="2025-08" db="UniProtKB">
        <authorList>
            <consortium name="RefSeq"/>
        </authorList>
    </citation>
    <scope>IDENTIFICATION</scope>
</reference>
<dbReference type="PRINTS" id="PR00385">
    <property type="entry name" value="P450"/>
</dbReference>
<evidence type="ECO:0000313" key="5">
    <source>
        <dbReference type="RefSeq" id="XP_015083869.1"/>
    </source>
</evidence>
<keyword evidence="2" id="KW-0479">Metal-binding</keyword>
<gene>
    <name evidence="5" type="primary">LOC107027203</name>
</gene>
<dbReference type="PRINTS" id="PR00463">
    <property type="entry name" value="EP450I"/>
</dbReference>
<keyword evidence="4" id="KW-1185">Reference proteome</keyword>
<accession>A0ABM1HDD5</accession>
<keyword evidence="2" id="KW-0408">Iron</keyword>
<dbReference type="SUPFAM" id="SSF48264">
    <property type="entry name" value="Cytochrome P450"/>
    <property type="match status" value="1"/>
</dbReference>
<dbReference type="RefSeq" id="XP_015083869.1">
    <property type="nucleotide sequence ID" value="XM_015228383.2"/>
</dbReference>
<organism evidence="4 5">
    <name type="scientific">Solanum pennellii</name>
    <name type="common">Tomato</name>
    <name type="synonym">Lycopersicon pennellii</name>
    <dbReference type="NCBI Taxonomy" id="28526"/>
    <lineage>
        <taxon>Eukaryota</taxon>
        <taxon>Viridiplantae</taxon>
        <taxon>Streptophyta</taxon>
        <taxon>Embryophyta</taxon>
        <taxon>Tracheophyta</taxon>
        <taxon>Spermatophyta</taxon>
        <taxon>Magnoliopsida</taxon>
        <taxon>eudicotyledons</taxon>
        <taxon>Gunneridae</taxon>
        <taxon>Pentapetalae</taxon>
        <taxon>asterids</taxon>
        <taxon>lamiids</taxon>
        <taxon>Solanales</taxon>
        <taxon>Solanaceae</taxon>
        <taxon>Solanoideae</taxon>
        <taxon>Solaneae</taxon>
        <taxon>Solanum</taxon>
        <taxon>Solanum subgen. Lycopersicon</taxon>
    </lineage>
</organism>
<dbReference type="InterPro" id="IPR017972">
    <property type="entry name" value="Cyt_P450_CS"/>
</dbReference>
<dbReference type="PROSITE" id="PS00086">
    <property type="entry name" value="CYTOCHROME_P450"/>
    <property type="match status" value="1"/>
</dbReference>
<evidence type="ECO:0000256" key="3">
    <source>
        <dbReference type="SAM" id="Phobius"/>
    </source>
</evidence>
<sequence>MILSKLLFPFQLTSRNSGVTLLRFYLFIFISFFQQNHKKKKNLLAVQKLQMSLKFFKPLFDSFPWPLQQLNVEQKGVFFYCFLGFLALLWCFIRNSNKGLPPGPKPLPLIGNLHSLDPELHTYFASLSKTYGPICRIWLGKKIGIIISSPALAREVLKDKDTIFANRDVSAAGREFSYGINDLLWSPYGPKWRMLRKLCVRDMLSSSSIDSVYGLRRRELRQSINYLYSQKGLPVNIGEQMFLTLLNVITSMLWGGTMKGEERASLGAEFRNVVTEIVDLVSIPNLSDFYPGLTLFDFQGVIKKMKVVLKRFDKLFESMIDQRQKLDRNGVGRESKDFLQVLLKLKDVADAKMPLTMTEIKALLMDMVVAGTDTTSNAVEFALAEILNKPDVLRKLQQEVDTVVGKDNIVEESHIQQLPYLYAVMKEAMRMHPALPLLAPHSPSETVTVGGYTVPKGSCIFVNVWAIHRDPSIWKNPTEFRPERFLDNKWDYSGNDFNYFPFGSGRRMCAGTAMAERMFMYSLASLIHSFDWKLPEGETLDLKEKFGITLKKKMPLVAIPTPRLCNPTLYE</sequence>
<keyword evidence="2" id="KW-0503">Monooxygenase</keyword>
<dbReference type="PANTHER" id="PTHR47951:SF3">
    <property type="entry name" value="CYTOCHROME P450, FAMILY 706, SUBFAMILY A, POLYPEPTIDE 4"/>
    <property type="match status" value="1"/>
</dbReference>
<dbReference type="GeneID" id="107027203"/>
<feature type="transmembrane region" description="Helical" evidence="3">
    <location>
        <begin position="12"/>
        <end position="33"/>
    </location>
</feature>
<dbReference type="PANTHER" id="PTHR47951">
    <property type="entry name" value="OS08G0547900 PROTEIN"/>
    <property type="match status" value="1"/>
</dbReference>
<name>A0ABM1HDD5_SOLPN</name>
<dbReference type="Gene3D" id="1.10.630.10">
    <property type="entry name" value="Cytochrome P450"/>
    <property type="match status" value="1"/>
</dbReference>
<keyword evidence="1 2" id="KW-0560">Oxidoreductase</keyword>
<protein>
    <submittedName>
        <fullName evidence="5">Flavonoid 3'-monooxygenase-like isoform X1</fullName>
    </submittedName>
</protein>
<reference evidence="4" key="1">
    <citation type="journal article" date="2014" name="Nat. Genet.">
        <title>The genome of the stress-tolerant wild tomato species Solanum pennellii.</title>
        <authorList>
            <person name="Bolger A."/>
            <person name="Scossa F."/>
            <person name="Bolger M.E."/>
            <person name="Lanz C."/>
            <person name="Maumus F."/>
            <person name="Tohge T."/>
            <person name="Quesneville H."/>
            <person name="Alseekh S."/>
            <person name="Sorensen I."/>
            <person name="Lichtenstein G."/>
            <person name="Fich E.A."/>
            <person name="Conte M."/>
            <person name="Keller H."/>
            <person name="Schneeberger K."/>
            <person name="Schwacke R."/>
            <person name="Ofner I."/>
            <person name="Vrebalov J."/>
            <person name="Xu Y."/>
            <person name="Osorio S."/>
            <person name="Aflitos S.A."/>
            <person name="Schijlen E."/>
            <person name="Jimenez-Gomez J.M."/>
            <person name="Ryngajllo M."/>
            <person name="Kimura S."/>
            <person name="Kumar R."/>
            <person name="Koenig D."/>
            <person name="Headland L.R."/>
            <person name="Maloof J.N."/>
            <person name="Sinha N."/>
            <person name="van Ham R.C."/>
            <person name="Lankhorst R.K."/>
            <person name="Mao L."/>
            <person name="Vogel A."/>
            <person name="Arsova B."/>
            <person name="Panstruga R."/>
            <person name="Fei Z."/>
            <person name="Rose J.K."/>
            <person name="Zamir D."/>
            <person name="Carrari F."/>
            <person name="Giovannoni J.J."/>
            <person name="Weigel D."/>
            <person name="Usadel B."/>
            <person name="Fernie A.R."/>
        </authorList>
    </citation>
    <scope>NUCLEOTIDE SEQUENCE [LARGE SCALE GENOMIC DNA]</scope>
    <source>
        <strain evidence="4">cv. LA0716</strain>
    </source>
</reference>
<proteinExistence type="inferred from homology"/>
<dbReference type="Pfam" id="PF00067">
    <property type="entry name" value="p450"/>
    <property type="match status" value="1"/>
</dbReference>
<comment type="similarity">
    <text evidence="2">Belongs to the cytochrome P450 family.</text>
</comment>
<keyword evidence="2" id="KW-0349">Heme</keyword>
<dbReference type="InterPro" id="IPR001128">
    <property type="entry name" value="Cyt_P450"/>
</dbReference>
<dbReference type="InterPro" id="IPR002401">
    <property type="entry name" value="Cyt_P450_E_grp-I"/>
</dbReference>
<dbReference type="InterPro" id="IPR036396">
    <property type="entry name" value="Cyt_P450_sf"/>
</dbReference>
<feature type="transmembrane region" description="Helical" evidence="3">
    <location>
        <begin position="77"/>
        <end position="95"/>
    </location>
</feature>
<keyword evidence="3" id="KW-0812">Transmembrane</keyword>
<evidence type="ECO:0000256" key="2">
    <source>
        <dbReference type="RuleBase" id="RU000461"/>
    </source>
</evidence>
<dbReference type="CDD" id="cd11073">
    <property type="entry name" value="CYP76-like"/>
    <property type="match status" value="1"/>
</dbReference>
<dbReference type="Proteomes" id="UP000694930">
    <property type="component" value="Chromosome 8"/>
</dbReference>
<evidence type="ECO:0000256" key="1">
    <source>
        <dbReference type="ARBA" id="ARBA00023002"/>
    </source>
</evidence>